<accession>A0A1V6TR05</accession>
<keyword evidence="6 9" id="KW-1133">Transmembrane helix</keyword>
<dbReference type="OrthoDB" id="2431938at2759"/>
<keyword evidence="8 9" id="KW-0472">Membrane</keyword>
<feature type="transmembrane region" description="Helical" evidence="9">
    <location>
        <begin position="719"/>
        <end position="740"/>
    </location>
</feature>
<evidence type="ECO:0000256" key="5">
    <source>
        <dbReference type="ARBA" id="ARBA00022827"/>
    </source>
</evidence>
<organism evidence="12 13">
    <name type="scientific">Penicillium steckii</name>
    <dbReference type="NCBI Taxonomy" id="303698"/>
    <lineage>
        <taxon>Eukaryota</taxon>
        <taxon>Fungi</taxon>
        <taxon>Dikarya</taxon>
        <taxon>Ascomycota</taxon>
        <taxon>Pezizomycotina</taxon>
        <taxon>Eurotiomycetes</taxon>
        <taxon>Eurotiomycetidae</taxon>
        <taxon>Eurotiales</taxon>
        <taxon>Aspergillaceae</taxon>
        <taxon>Penicillium</taxon>
    </lineage>
</organism>
<dbReference type="GO" id="GO:0071949">
    <property type="term" value="F:FAD binding"/>
    <property type="evidence" value="ECO:0007669"/>
    <property type="project" value="InterPro"/>
</dbReference>
<dbReference type="InterPro" id="IPR036188">
    <property type="entry name" value="FAD/NAD-bd_sf"/>
</dbReference>
<dbReference type="InterPro" id="IPR002938">
    <property type="entry name" value="FAD-bd"/>
</dbReference>
<comment type="subcellular location">
    <subcellularLocation>
        <location evidence="1">Membrane</location>
    </subcellularLocation>
</comment>
<dbReference type="Pfam" id="PF01494">
    <property type="entry name" value="FAD_binding_3"/>
    <property type="match status" value="2"/>
</dbReference>
<feature type="transmembrane region" description="Helical" evidence="9">
    <location>
        <begin position="516"/>
        <end position="536"/>
    </location>
</feature>
<keyword evidence="5" id="KW-0274">FAD</keyword>
<dbReference type="GO" id="GO:0016020">
    <property type="term" value="C:membrane"/>
    <property type="evidence" value="ECO:0007669"/>
    <property type="project" value="UniProtKB-SubCell"/>
</dbReference>
<evidence type="ECO:0000256" key="1">
    <source>
        <dbReference type="ARBA" id="ARBA00004370"/>
    </source>
</evidence>
<evidence type="ECO:0000256" key="8">
    <source>
        <dbReference type="ARBA" id="ARBA00023136"/>
    </source>
</evidence>
<evidence type="ECO:0000256" key="2">
    <source>
        <dbReference type="ARBA" id="ARBA00007992"/>
    </source>
</evidence>
<dbReference type="GO" id="GO:0004497">
    <property type="term" value="F:monooxygenase activity"/>
    <property type="evidence" value="ECO:0007669"/>
    <property type="project" value="InterPro"/>
</dbReference>
<evidence type="ECO:0000256" key="10">
    <source>
        <dbReference type="SAM" id="SignalP"/>
    </source>
</evidence>
<dbReference type="PANTHER" id="PTHR47356:SF2">
    <property type="entry name" value="FAD-BINDING DOMAIN-CONTAINING PROTEIN-RELATED"/>
    <property type="match status" value="1"/>
</dbReference>
<gene>
    <name evidence="12" type="ORF">PENSTE_c003G02634</name>
</gene>
<dbReference type="EMBL" id="MLKD01000003">
    <property type="protein sequence ID" value="OQE28787.1"/>
    <property type="molecule type" value="Genomic_DNA"/>
</dbReference>
<dbReference type="Proteomes" id="UP000191285">
    <property type="component" value="Unassembled WGS sequence"/>
</dbReference>
<evidence type="ECO:0000256" key="7">
    <source>
        <dbReference type="ARBA" id="ARBA00023002"/>
    </source>
</evidence>
<dbReference type="STRING" id="303698.A0A1V6TR05"/>
<evidence type="ECO:0000256" key="6">
    <source>
        <dbReference type="ARBA" id="ARBA00022989"/>
    </source>
</evidence>
<reference evidence="13" key="1">
    <citation type="journal article" date="2017" name="Nat. Microbiol.">
        <title>Global analysis of biosynthetic gene clusters reveals vast potential of secondary metabolite production in Penicillium species.</title>
        <authorList>
            <person name="Nielsen J.C."/>
            <person name="Grijseels S."/>
            <person name="Prigent S."/>
            <person name="Ji B."/>
            <person name="Dainat J."/>
            <person name="Nielsen K.F."/>
            <person name="Frisvad J.C."/>
            <person name="Workman M."/>
            <person name="Nielsen J."/>
        </authorList>
    </citation>
    <scope>NUCLEOTIDE SEQUENCE [LARGE SCALE GENOMIC DNA]</scope>
    <source>
        <strain evidence="13">IBT 24891</strain>
    </source>
</reference>
<evidence type="ECO:0000256" key="3">
    <source>
        <dbReference type="ARBA" id="ARBA00022630"/>
    </source>
</evidence>
<feature type="chain" id="PRO_5012257973" description="FAD-binding domain-containing protein" evidence="10">
    <location>
        <begin position="20"/>
        <end position="767"/>
    </location>
</feature>
<feature type="transmembrane region" description="Helical" evidence="9">
    <location>
        <begin position="571"/>
        <end position="594"/>
    </location>
</feature>
<evidence type="ECO:0000313" key="13">
    <source>
        <dbReference type="Proteomes" id="UP000191285"/>
    </source>
</evidence>
<dbReference type="SUPFAM" id="SSF51905">
    <property type="entry name" value="FAD/NAD(P)-binding domain"/>
    <property type="match status" value="1"/>
</dbReference>
<dbReference type="AlphaFoldDB" id="A0A1V6TR05"/>
<evidence type="ECO:0000256" key="4">
    <source>
        <dbReference type="ARBA" id="ARBA00022692"/>
    </source>
</evidence>
<evidence type="ECO:0000313" key="12">
    <source>
        <dbReference type="EMBL" id="OQE28787.1"/>
    </source>
</evidence>
<keyword evidence="7" id="KW-0560">Oxidoreductase</keyword>
<keyword evidence="10" id="KW-0732">Signal</keyword>
<evidence type="ECO:0000256" key="9">
    <source>
        <dbReference type="SAM" id="Phobius"/>
    </source>
</evidence>
<dbReference type="PANTHER" id="PTHR47356">
    <property type="entry name" value="FAD-DEPENDENT MONOOXYGENASE ASQG-RELATED"/>
    <property type="match status" value="1"/>
</dbReference>
<name>A0A1V6TR05_9EURO</name>
<evidence type="ECO:0000259" key="11">
    <source>
        <dbReference type="Pfam" id="PF01494"/>
    </source>
</evidence>
<feature type="transmembrane region" description="Helical" evidence="9">
    <location>
        <begin position="445"/>
        <end position="464"/>
    </location>
</feature>
<keyword evidence="4 9" id="KW-0812">Transmembrane</keyword>
<comment type="similarity">
    <text evidence="2">Belongs to the paxM FAD-dependent monooxygenase family.</text>
</comment>
<protein>
    <recommendedName>
        <fullName evidence="11">FAD-binding domain-containing protein</fullName>
    </recommendedName>
</protein>
<dbReference type="Gene3D" id="3.50.50.60">
    <property type="entry name" value="FAD/NAD(P)-binding domain"/>
    <property type="match status" value="1"/>
</dbReference>
<keyword evidence="3" id="KW-0285">Flavoprotein</keyword>
<dbReference type="InterPro" id="IPR050562">
    <property type="entry name" value="FAD_mOase_fung"/>
</dbReference>
<keyword evidence="13" id="KW-1185">Reference proteome</keyword>
<proteinExistence type="inferred from homology"/>
<feature type="transmembrane region" description="Helical" evidence="9">
    <location>
        <begin position="638"/>
        <end position="656"/>
    </location>
</feature>
<sequence>MAPFRVIIVGGSIAGLALANMLEQYDVDYVLLEKYPTIAPQVGAGFAIQPNGARILQQLGCYKPLEAANEPVNSLSNVSYDGSLRMYDPEFGRWLQESYGSKMRFMDRRKIIETLYENLRDKSKILTSHEVVKIFSHSDGAEIETKVGVVFHGDLIVGADGIHSRVRQEMQRIAAEDTPGRDLFPEDDAYTCEYRAIFGISKAPEGIIPDQSFKWFGEGRNYLCASGPNGTLYWIFDMKNEEKTQGKSIPRYTEDDMFQAAALYRDDVIKEGVTFGDLFDNRIRATMVPVEEGILKNCFYKRIVLLGDSWHKVNPLGGLGGNTAIQSATILINELKDAILAEGNPSEARLGLALQHYQQGRQTKSSGVVEQSRQIQKMEALETPVARFIQLKLAKYFSPESMANAMCQWYAAAPRLKHLPLPPQFNLLPFTDEIKMKPKSRSKNIAFTFGLFLAAMVFILYPHLQQEETIVTYEAKKSIVSKFTGLDRDRSLQLHYNLSITVITAIISIESYRRSLHLSLLASALPFGIASIFVGWEFVAPAYFTLFVLSTGTKSYYYPCPRSIDLATAQAFFFAYLVNYLPSIVCTFGCSTFPSSLWSISHATLPLTIWPLAKWIARRSTGNIRGPAVLWGDQDIKYTNRFFYLMRVFSLVGYLFSVPLKGDTSQAKLIPLYRLVVQASSFDPSEVRILLLDVIMMTFLCFMIWDLRRINVSTAGLSTILLAIANALLFGPAVALAQLWSTRETEWEASRQRRAEPIGDKITTEKA</sequence>
<feature type="domain" description="FAD-binding" evidence="11">
    <location>
        <begin position="5"/>
        <end position="171"/>
    </location>
</feature>
<feature type="transmembrane region" description="Helical" evidence="9">
    <location>
        <begin position="689"/>
        <end position="707"/>
    </location>
</feature>
<feature type="domain" description="FAD-binding" evidence="11">
    <location>
        <begin position="285"/>
        <end position="344"/>
    </location>
</feature>
<dbReference type="PRINTS" id="PR00420">
    <property type="entry name" value="RNGMNOXGNASE"/>
</dbReference>
<comment type="caution">
    <text evidence="12">The sequence shown here is derived from an EMBL/GenBank/DDBJ whole genome shotgun (WGS) entry which is preliminary data.</text>
</comment>
<feature type="signal peptide" evidence="10">
    <location>
        <begin position="1"/>
        <end position="19"/>
    </location>
</feature>